<dbReference type="Gene3D" id="3.30.200.110">
    <property type="entry name" value="Inositol-pentakisphosphate 2-kinase, N-lobe"/>
    <property type="match status" value="1"/>
</dbReference>
<dbReference type="PANTHER" id="PTHR14456:SF2">
    <property type="entry name" value="INOSITOL-PENTAKISPHOSPHATE 2-KINASE"/>
    <property type="match status" value="1"/>
</dbReference>
<organism evidence="7">
    <name type="scientific">Pyramimonas obovata</name>
    <dbReference type="NCBI Taxonomy" id="1411642"/>
    <lineage>
        <taxon>Eukaryota</taxon>
        <taxon>Viridiplantae</taxon>
        <taxon>Chlorophyta</taxon>
        <taxon>Pyramimonadophyceae</taxon>
        <taxon>Pyramimonadales</taxon>
        <taxon>Pyramimonadaceae</taxon>
        <taxon>Pyramimonas</taxon>
        <taxon>Pyramimonas incertae sedis</taxon>
    </lineage>
</organism>
<comment type="catalytic activity">
    <reaction evidence="6">
        <text>1D-myo-inositol 1,3,4,5,6-pentakisphosphate + ATP = 1D-myo-inositol hexakisphosphate + ADP + H(+)</text>
        <dbReference type="Rhea" id="RHEA:20313"/>
        <dbReference type="ChEBI" id="CHEBI:15378"/>
        <dbReference type="ChEBI" id="CHEBI:30616"/>
        <dbReference type="ChEBI" id="CHEBI:57733"/>
        <dbReference type="ChEBI" id="CHEBI:58130"/>
        <dbReference type="ChEBI" id="CHEBI:456216"/>
        <dbReference type="EC" id="2.7.1.158"/>
    </reaction>
</comment>
<evidence type="ECO:0000256" key="4">
    <source>
        <dbReference type="ARBA" id="ARBA00022777"/>
    </source>
</evidence>
<sequence length="436" mass="49344">MATDSLYGDLMSALQKSCPKDWEYLAEGALNMALRYVGDCPLLAEYILRVRKEAPANQGGIGGDEWSECNLYTERVILPLLGRRYVNKAIEISLPDGFLEQLDVEVWPSRPEKRRKTGQHIDYKAKGNLAVLQYNVTSLPKMSPVLAADPPKFGTTWCVELKPKWGFLPTSKHIEHKCKLTTSRFALQQHYKAKKNPSWKISEYDPLQLFSYNLEEVKCCLHALVRTPQNNLRLFADQVLVFDETNEEAESAKALLDHGYTEGIDSFIHALAEICVREPLFERLKAAQMFDDMDIEAAYPVYQQILARGDSFPKLSSLGAMPHREPPTELPQTREEQMELVLRYMVSATPKDCSVMISLRTSTAEPDEASTNPALPIELTGTGPAGARRTIVRDLPGWEYSIAVVDLDPKPIEKMPIYFKKDQEFAESFELPIVKQ</sequence>
<comment type="domain">
    <text evidence="6">The EXKPK motif is conserved in inositol-pentakisphosphate 2-kinases of both family 1 and 2.</text>
</comment>
<evidence type="ECO:0000256" key="6">
    <source>
        <dbReference type="RuleBase" id="RU364126"/>
    </source>
</evidence>
<dbReference type="PANTHER" id="PTHR14456">
    <property type="entry name" value="INOSITOL POLYPHOSPHATE KINASE 1"/>
    <property type="match status" value="1"/>
</dbReference>
<dbReference type="Pfam" id="PF06090">
    <property type="entry name" value="Ins_P5_2-kin"/>
    <property type="match status" value="1"/>
</dbReference>
<accession>A0A7S0N8B2</accession>
<keyword evidence="3 6" id="KW-0547">Nucleotide-binding</keyword>
<evidence type="ECO:0000256" key="3">
    <source>
        <dbReference type="ARBA" id="ARBA00022741"/>
    </source>
</evidence>
<keyword evidence="2 6" id="KW-0808">Transferase</keyword>
<dbReference type="AlphaFoldDB" id="A0A7S0N8B2"/>
<name>A0A7S0N8B2_9CHLO</name>
<dbReference type="GO" id="GO:0032958">
    <property type="term" value="P:inositol phosphate biosynthetic process"/>
    <property type="evidence" value="ECO:0007669"/>
    <property type="project" value="TreeGrafter"/>
</dbReference>
<dbReference type="GO" id="GO:0005634">
    <property type="term" value="C:nucleus"/>
    <property type="evidence" value="ECO:0007669"/>
    <property type="project" value="TreeGrafter"/>
</dbReference>
<keyword evidence="5 6" id="KW-0067">ATP-binding</keyword>
<dbReference type="EC" id="2.7.1.158" evidence="1 6"/>
<evidence type="ECO:0000256" key="2">
    <source>
        <dbReference type="ARBA" id="ARBA00022679"/>
    </source>
</evidence>
<comment type="function">
    <text evidence="6">Phosphorylates Ins(1,3,4,5,6)P5 at position 2 to form Ins(1,2,3,4,5,6)P6 (InsP6 or phytate).</text>
</comment>
<protein>
    <recommendedName>
        <fullName evidence="1 6">Inositol-pentakisphosphate 2-kinase</fullName>
        <ecNumber evidence="1 6">2.7.1.158</ecNumber>
    </recommendedName>
</protein>
<keyword evidence="4 6" id="KW-0418">Kinase</keyword>
<evidence type="ECO:0000256" key="1">
    <source>
        <dbReference type="ARBA" id="ARBA00012023"/>
    </source>
</evidence>
<dbReference type="GO" id="GO:0005524">
    <property type="term" value="F:ATP binding"/>
    <property type="evidence" value="ECO:0007669"/>
    <property type="project" value="UniProtKB-KW"/>
</dbReference>
<dbReference type="EMBL" id="HBFA01012817">
    <property type="protein sequence ID" value="CAD8661064.1"/>
    <property type="molecule type" value="Transcribed_RNA"/>
</dbReference>
<gene>
    <name evidence="7" type="ORF">POBO1169_LOCUS6666</name>
</gene>
<dbReference type="InterPro" id="IPR009286">
    <property type="entry name" value="Ins_P5_2-kin"/>
</dbReference>
<evidence type="ECO:0000256" key="5">
    <source>
        <dbReference type="ARBA" id="ARBA00022840"/>
    </source>
</evidence>
<reference evidence="7" key="1">
    <citation type="submission" date="2021-01" db="EMBL/GenBank/DDBJ databases">
        <authorList>
            <person name="Corre E."/>
            <person name="Pelletier E."/>
            <person name="Niang G."/>
            <person name="Scheremetjew M."/>
            <person name="Finn R."/>
            <person name="Kale V."/>
            <person name="Holt S."/>
            <person name="Cochrane G."/>
            <person name="Meng A."/>
            <person name="Brown T."/>
            <person name="Cohen L."/>
        </authorList>
    </citation>
    <scope>NUCLEOTIDE SEQUENCE</scope>
    <source>
        <strain evidence="7">CCMP722</strain>
    </source>
</reference>
<dbReference type="InterPro" id="IPR043001">
    <property type="entry name" value="IP5_2-K_N_lobe"/>
</dbReference>
<proteinExistence type="predicted"/>
<evidence type="ECO:0000313" key="7">
    <source>
        <dbReference type="EMBL" id="CAD8661064.1"/>
    </source>
</evidence>
<dbReference type="GO" id="GO:0035299">
    <property type="term" value="F:inositol-1,3,4,5,6-pentakisphosphate 2-kinase activity"/>
    <property type="evidence" value="ECO:0007669"/>
    <property type="project" value="UniProtKB-EC"/>
</dbReference>